<reference evidence="17" key="2">
    <citation type="submission" date="2025-09" db="UniProtKB">
        <authorList>
            <consortium name="Ensembl"/>
        </authorList>
    </citation>
    <scope>IDENTIFICATION</scope>
</reference>
<evidence type="ECO:0000313" key="18">
    <source>
        <dbReference type="Proteomes" id="UP000694552"/>
    </source>
</evidence>
<dbReference type="Pfam" id="PF07885">
    <property type="entry name" value="Ion_trans_2"/>
    <property type="match status" value="2"/>
</dbReference>
<comment type="subcellular location">
    <subcellularLocation>
        <location evidence="1">Cell membrane</location>
        <topology evidence="1">Multi-pass membrane protein</topology>
    </subcellularLocation>
</comment>
<dbReference type="PANTHER" id="PTHR11003">
    <property type="entry name" value="POTASSIUM CHANNEL, SUBFAMILY K"/>
    <property type="match status" value="1"/>
</dbReference>
<comment type="catalytic activity">
    <reaction evidence="11">
        <text>K(+)(in) = K(+)(out)</text>
        <dbReference type="Rhea" id="RHEA:29463"/>
        <dbReference type="ChEBI" id="CHEBI:29103"/>
    </reaction>
</comment>
<dbReference type="InterPro" id="IPR003976">
    <property type="entry name" value="2pore_dom_K_chnl_TREK"/>
</dbReference>
<keyword evidence="8 15" id="KW-0472">Membrane</keyword>
<protein>
    <submittedName>
        <fullName evidence="17">Potassium two pore domain channel subfamily K member 2</fullName>
    </submittedName>
</protein>
<keyword evidence="9" id="KW-1015">Disulfide bond</keyword>
<comment type="catalytic activity">
    <reaction evidence="13">
        <text>Cs(+)(in) = Cs(+)(out)</text>
        <dbReference type="Rhea" id="RHEA:78555"/>
        <dbReference type="ChEBI" id="CHEBI:49547"/>
    </reaction>
</comment>
<feature type="transmembrane region" description="Helical" evidence="15">
    <location>
        <begin position="140"/>
        <end position="158"/>
    </location>
</feature>
<evidence type="ECO:0000256" key="10">
    <source>
        <dbReference type="ARBA" id="ARBA00023303"/>
    </source>
</evidence>
<evidence type="ECO:0000259" key="16">
    <source>
        <dbReference type="Pfam" id="PF07885"/>
    </source>
</evidence>
<dbReference type="Proteomes" id="UP000694552">
    <property type="component" value="Unplaced"/>
</dbReference>
<evidence type="ECO:0000256" key="7">
    <source>
        <dbReference type="ARBA" id="ARBA00023065"/>
    </source>
</evidence>
<evidence type="ECO:0000256" key="14">
    <source>
        <dbReference type="RuleBase" id="RU003857"/>
    </source>
</evidence>
<accession>A0A8C8BDM9</accession>
<keyword evidence="5" id="KW-0630">Potassium</keyword>
<dbReference type="SUPFAM" id="SSF81324">
    <property type="entry name" value="Voltage-gated potassium channels"/>
    <property type="match status" value="2"/>
</dbReference>
<feature type="transmembrane region" description="Helical" evidence="15">
    <location>
        <begin position="186"/>
        <end position="206"/>
    </location>
</feature>
<evidence type="ECO:0000256" key="15">
    <source>
        <dbReference type="SAM" id="Phobius"/>
    </source>
</evidence>
<dbReference type="GO" id="GO:0015271">
    <property type="term" value="F:outward rectifier potassium channel activity"/>
    <property type="evidence" value="ECO:0007669"/>
    <property type="project" value="TreeGrafter"/>
</dbReference>
<dbReference type="FunFam" id="1.10.287.70:FF:000043">
    <property type="entry name" value="Potassium channel subfamily K member 10 isoform 2"/>
    <property type="match status" value="1"/>
</dbReference>
<keyword evidence="6 15" id="KW-1133">Transmembrane helix</keyword>
<dbReference type="PRINTS" id="PR01333">
    <property type="entry name" value="2POREKCHANEL"/>
</dbReference>
<evidence type="ECO:0000256" key="9">
    <source>
        <dbReference type="ARBA" id="ARBA00023157"/>
    </source>
</evidence>
<feature type="transmembrane region" description="Helical" evidence="15">
    <location>
        <begin position="270"/>
        <end position="288"/>
    </location>
</feature>
<evidence type="ECO:0000256" key="8">
    <source>
        <dbReference type="ARBA" id="ARBA00023136"/>
    </source>
</evidence>
<evidence type="ECO:0000256" key="4">
    <source>
        <dbReference type="ARBA" id="ARBA00022692"/>
    </source>
</evidence>
<evidence type="ECO:0000256" key="11">
    <source>
        <dbReference type="ARBA" id="ARBA00034430"/>
    </source>
</evidence>
<evidence type="ECO:0000256" key="2">
    <source>
        <dbReference type="ARBA" id="ARBA00022448"/>
    </source>
</evidence>
<keyword evidence="7 14" id="KW-0406">Ion transport</keyword>
<dbReference type="AlphaFoldDB" id="A0A8C8BDM9"/>
<comment type="catalytic activity">
    <reaction evidence="12">
        <text>Rb(+)(in) = Rb(+)(out)</text>
        <dbReference type="Rhea" id="RHEA:78547"/>
        <dbReference type="ChEBI" id="CHEBI:49847"/>
    </reaction>
</comment>
<feature type="transmembrane region" description="Helical" evidence="15">
    <location>
        <begin position="58"/>
        <end position="79"/>
    </location>
</feature>
<sequence>MRNPQARHNFYLAAPDLLDPKSATQNSKPRLSFSTKPTVLSSREESDSTINVMKWKTVSTIFLVVVVYLIIGATVFKALEQPHETSQKTTIVIQKQTFVSQHSCVNATELDELIQQVVAAINAGIIPLGNTSTQNSHWDLGSSFFFAGTVITTIVLLIHENEHLEAIVQDGRGFGNISPRTQGGKIFCIIYALLGIPLFGFLLAGVGDQLGTIFGKGIAKVEDTFVKWNVSQTKIRIISTIIFILFGCVLFVALPAVIFKHIEGWSTLDAIYFVVITLTTIGFGDYVAGLKDSWGSDIEYLDFYKPVVWFWILVGLAYFAAVLSMIGDWLRVISKKTKEEVGEFRAHAAEWTANVTAEFKETRRRLSVEIYDKFQRATSIKRKLSAELAVNHNQDLTPCKRTLSVNHLTSEKDILPALTKTDSIYMNGLTPHCAAEEIAVIENIK</sequence>
<keyword evidence="3" id="KW-1003">Cell membrane</keyword>
<reference evidence="17" key="1">
    <citation type="submission" date="2025-08" db="UniProtKB">
        <authorList>
            <consortium name="Ensembl"/>
        </authorList>
    </citation>
    <scope>IDENTIFICATION</scope>
</reference>
<feature type="transmembrane region" description="Helical" evidence="15">
    <location>
        <begin position="237"/>
        <end position="258"/>
    </location>
</feature>
<dbReference type="GO" id="GO:0030322">
    <property type="term" value="P:stabilization of membrane potential"/>
    <property type="evidence" value="ECO:0007669"/>
    <property type="project" value="TreeGrafter"/>
</dbReference>
<feature type="domain" description="Potassium channel" evidence="16">
    <location>
        <begin position="173"/>
        <end position="209"/>
    </location>
</feature>
<name>A0A8C8BDM9_9STRI</name>
<dbReference type="PANTHER" id="PTHR11003:SF21">
    <property type="entry name" value="POTASSIUM CHANNEL SUBFAMILY K MEMBER 2"/>
    <property type="match status" value="1"/>
</dbReference>
<keyword evidence="18" id="KW-1185">Reference proteome</keyword>
<evidence type="ECO:0000256" key="1">
    <source>
        <dbReference type="ARBA" id="ARBA00004651"/>
    </source>
</evidence>
<comment type="similarity">
    <text evidence="14">Belongs to the two pore domain potassium channel (TC 1.A.1.8) family.</text>
</comment>
<dbReference type="GO" id="GO:0022841">
    <property type="term" value="F:potassium ion leak channel activity"/>
    <property type="evidence" value="ECO:0007669"/>
    <property type="project" value="TreeGrafter"/>
</dbReference>
<keyword evidence="2 14" id="KW-0813">Transport</keyword>
<dbReference type="Ensembl" id="ENSOSUT00000019003.1">
    <property type="protein sequence ID" value="ENSOSUP00000018391.1"/>
    <property type="gene ID" value="ENSOSUG00000013015.1"/>
</dbReference>
<proteinExistence type="inferred from homology"/>
<dbReference type="PRINTS" id="PR01499">
    <property type="entry name" value="TREKCHANNEL"/>
</dbReference>
<evidence type="ECO:0000313" key="17">
    <source>
        <dbReference type="Ensembl" id="ENSOSUP00000018391.1"/>
    </source>
</evidence>
<evidence type="ECO:0000256" key="3">
    <source>
        <dbReference type="ARBA" id="ARBA00022475"/>
    </source>
</evidence>
<dbReference type="GO" id="GO:0005886">
    <property type="term" value="C:plasma membrane"/>
    <property type="evidence" value="ECO:0007669"/>
    <property type="project" value="UniProtKB-SubCell"/>
</dbReference>
<organism evidence="17 18">
    <name type="scientific">Otus sunia</name>
    <name type="common">Oriental scops-owl</name>
    <dbReference type="NCBI Taxonomy" id="257818"/>
    <lineage>
        <taxon>Eukaryota</taxon>
        <taxon>Metazoa</taxon>
        <taxon>Chordata</taxon>
        <taxon>Craniata</taxon>
        <taxon>Vertebrata</taxon>
        <taxon>Euteleostomi</taxon>
        <taxon>Archelosauria</taxon>
        <taxon>Archosauria</taxon>
        <taxon>Dinosauria</taxon>
        <taxon>Saurischia</taxon>
        <taxon>Theropoda</taxon>
        <taxon>Coelurosauria</taxon>
        <taxon>Aves</taxon>
        <taxon>Neognathae</taxon>
        <taxon>Neoaves</taxon>
        <taxon>Telluraves</taxon>
        <taxon>Strigiformes</taxon>
        <taxon>Strigidae</taxon>
        <taxon>Otus</taxon>
    </lineage>
</organism>
<feature type="transmembrane region" description="Helical" evidence="15">
    <location>
        <begin position="308"/>
        <end position="330"/>
    </location>
</feature>
<dbReference type="InterPro" id="IPR013099">
    <property type="entry name" value="K_chnl_dom"/>
</dbReference>
<keyword evidence="4 14" id="KW-0812">Transmembrane</keyword>
<evidence type="ECO:0000256" key="5">
    <source>
        <dbReference type="ARBA" id="ARBA00022958"/>
    </source>
</evidence>
<evidence type="ECO:0000256" key="13">
    <source>
        <dbReference type="ARBA" id="ARBA00044691"/>
    </source>
</evidence>
<dbReference type="InterPro" id="IPR003280">
    <property type="entry name" value="2pore_dom_K_chnl"/>
</dbReference>
<evidence type="ECO:0000256" key="12">
    <source>
        <dbReference type="ARBA" id="ARBA00044657"/>
    </source>
</evidence>
<dbReference type="Gene3D" id="1.10.287.70">
    <property type="match status" value="1"/>
</dbReference>
<feature type="domain" description="Potassium channel" evidence="16">
    <location>
        <begin position="250"/>
        <end position="331"/>
    </location>
</feature>
<keyword evidence="10 14" id="KW-0407">Ion channel</keyword>
<evidence type="ECO:0000256" key="6">
    <source>
        <dbReference type="ARBA" id="ARBA00022989"/>
    </source>
</evidence>